<dbReference type="STRING" id="93218.XM39_16745"/>
<dbReference type="RefSeq" id="WP_042115435.1">
    <property type="nucleotide sequence ID" value="NZ_CABPSX010000002.1"/>
</dbReference>
<dbReference type="OrthoDB" id="5295974at2"/>
<reference evidence="2 4" key="2">
    <citation type="submission" date="2019-08" db="EMBL/GenBank/DDBJ databases">
        <authorList>
            <person name="Peeters C."/>
        </authorList>
    </citation>
    <scope>NUCLEOTIDE SEQUENCE [LARGE SCALE GENOMIC DNA]</scope>
    <source>
        <strain evidence="2 4">LMG 18089</strain>
    </source>
</reference>
<organism evidence="2 4">
    <name type="scientific">Pandoraea apista</name>
    <dbReference type="NCBI Taxonomy" id="93218"/>
    <lineage>
        <taxon>Bacteria</taxon>
        <taxon>Pseudomonadati</taxon>
        <taxon>Pseudomonadota</taxon>
        <taxon>Betaproteobacteria</taxon>
        <taxon>Burkholderiales</taxon>
        <taxon>Burkholderiaceae</taxon>
        <taxon>Pandoraea</taxon>
    </lineage>
</organism>
<evidence type="ECO:0000313" key="4">
    <source>
        <dbReference type="Proteomes" id="UP000364291"/>
    </source>
</evidence>
<protein>
    <submittedName>
        <fullName evidence="2">Regulator</fullName>
    </submittedName>
</protein>
<evidence type="ECO:0000313" key="1">
    <source>
        <dbReference type="EMBL" id="RSK87141.1"/>
    </source>
</evidence>
<sequence>MDTPALHFLLPFALPASAHMPALLAGLELPALEKLLARGVQSAQDVPEDPFVPTLPHERWLADAFGLPGVPSRAPLAPFMLFEDSGSLDTRFWYCAQPAHIHIATDHLVLTNPAELELSTEESAALFATARALFAEEGGELIAPRADRWYLSAPALGDLLTASPARAAGRNVDIWLPQGKAELTWRKWQNEVQMAWYDHPANQAREARRLPPVNAIWLYAGGQRIAAPRLNRPCVTILADDPATRGLANHLQIALHGTQAGLAAANGRTFVQIDTLTPHFLMEDWARWRDALVAIDQNWLAPALERVTKGQAREVALTLCGDSHSVTIRSRSSDLRKFWRRQSLEARMVPLARLGEEVA</sequence>
<gene>
    <name evidence="1" type="ORF">EJE83_01255</name>
    <name evidence="2" type="ORF">PAP18089_01249</name>
</gene>
<dbReference type="KEGG" id="papi:SG18_26470"/>
<dbReference type="AlphaFoldDB" id="A0A0D5W9W1"/>
<accession>A0A0D5W9W1</accession>
<dbReference type="EMBL" id="RWHX01000001">
    <property type="protein sequence ID" value="RSK87141.1"/>
    <property type="molecule type" value="Genomic_DNA"/>
</dbReference>
<name>A0A0D5W9W1_9BURK</name>
<dbReference type="Proteomes" id="UP000270216">
    <property type="component" value="Unassembled WGS sequence"/>
</dbReference>
<reference evidence="1 3" key="1">
    <citation type="submission" date="2018-12" db="EMBL/GenBank/DDBJ databases">
        <title>Whole genome sequence of a Pandoraea apista isolate from a patient with cystic fibrosis.</title>
        <authorList>
            <person name="Kenna D.T."/>
            <person name="Turton J.F."/>
        </authorList>
    </citation>
    <scope>NUCLEOTIDE SEQUENCE [LARGE SCALE GENOMIC DNA]</scope>
    <source>
        <strain evidence="1 3">Pa13324</strain>
    </source>
</reference>
<dbReference type="EMBL" id="CABPSX010000002">
    <property type="protein sequence ID" value="VVG70289.1"/>
    <property type="molecule type" value="Genomic_DNA"/>
</dbReference>
<dbReference type="InterPro" id="IPR016631">
    <property type="entry name" value="Regulatory_RpfE"/>
</dbReference>
<dbReference type="GeneID" id="47014192"/>
<dbReference type="Proteomes" id="UP000364291">
    <property type="component" value="Unassembled WGS sequence"/>
</dbReference>
<dbReference type="PIRSF" id="PIRSF015283">
    <property type="entry name" value="Regulatory_RpfE"/>
    <property type="match status" value="1"/>
</dbReference>
<keyword evidence="3" id="KW-1185">Reference proteome</keyword>
<evidence type="ECO:0000313" key="2">
    <source>
        <dbReference type="EMBL" id="VVG70289.1"/>
    </source>
</evidence>
<evidence type="ECO:0000313" key="3">
    <source>
        <dbReference type="Proteomes" id="UP000270216"/>
    </source>
</evidence>
<proteinExistence type="predicted"/>